<protein>
    <submittedName>
        <fullName evidence="1">Uncharacterized protein</fullName>
    </submittedName>
</protein>
<evidence type="ECO:0000313" key="1">
    <source>
        <dbReference type="EMBL" id="PWC29059.1"/>
    </source>
</evidence>
<proteinExistence type="predicted"/>
<comment type="caution">
    <text evidence="1">The sequence shown here is derived from an EMBL/GenBank/DDBJ whole genome shotgun (WGS) entry which is preliminary data.</text>
</comment>
<sequence length="146" mass="16078">MDPWCLVALDTGYEHLFGFAIQHAGTGGLSWVLSTPVVWIDAATGRAQTESGRRYTLGRAVTPEALPTLEARIAFALMVEPQLTDPLPLPPVPKDLPAARKWVVACKMARHLGVEPPPLKDEAAVAHFLGANMERYWRLRDGRRPS</sequence>
<name>A0A2U1V566_9PROT</name>
<dbReference type="AlphaFoldDB" id="A0A2U1V566"/>
<organism evidence="1 2">
    <name type="scientific">Teichococcus aestuarii</name>
    <dbReference type="NCBI Taxonomy" id="568898"/>
    <lineage>
        <taxon>Bacteria</taxon>
        <taxon>Pseudomonadati</taxon>
        <taxon>Pseudomonadota</taxon>
        <taxon>Alphaproteobacteria</taxon>
        <taxon>Acetobacterales</taxon>
        <taxon>Roseomonadaceae</taxon>
        <taxon>Roseomonas</taxon>
    </lineage>
</organism>
<evidence type="ECO:0000313" key="2">
    <source>
        <dbReference type="Proteomes" id="UP000245048"/>
    </source>
</evidence>
<gene>
    <name evidence="1" type="ORF">CR165_10755</name>
</gene>
<dbReference type="Proteomes" id="UP000245048">
    <property type="component" value="Unassembled WGS sequence"/>
</dbReference>
<reference evidence="2" key="1">
    <citation type="submission" date="2017-10" db="EMBL/GenBank/DDBJ databases">
        <authorList>
            <person name="Toshchakov S.V."/>
            <person name="Goeva M.A."/>
        </authorList>
    </citation>
    <scope>NUCLEOTIDE SEQUENCE [LARGE SCALE GENOMIC DNA]</scope>
    <source>
        <strain evidence="2">JR1/69-1-13</strain>
    </source>
</reference>
<dbReference type="EMBL" id="PDOA01000005">
    <property type="protein sequence ID" value="PWC29059.1"/>
    <property type="molecule type" value="Genomic_DNA"/>
</dbReference>
<accession>A0A2U1V566</accession>
<keyword evidence="2" id="KW-1185">Reference proteome</keyword>